<dbReference type="InterPro" id="IPR016024">
    <property type="entry name" value="ARM-type_fold"/>
</dbReference>
<keyword evidence="2" id="KW-1185">Reference proteome</keyword>
<evidence type="ECO:0000313" key="1">
    <source>
        <dbReference type="EMBL" id="KAK2957447.1"/>
    </source>
</evidence>
<organism evidence="1 2">
    <name type="scientific">Blattamonas nauphoetae</name>
    <dbReference type="NCBI Taxonomy" id="2049346"/>
    <lineage>
        <taxon>Eukaryota</taxon>
        <taxon>Metamonada</taxon>
        <taxon>Preaxostyla</taxon>
        <taxon>Oxymonadida</taxon>
        <taxon>Blattamonas</taxon>
    </lineage>
</organism>
<dbReference type="SUPFAM" id="SSF48371">
    <property type="entry name" value="ARM repeat"/>
    <property type="match status" value="1"/>
</dbReference>
<comment type="caution">
    <text evidence="1">The sequence shown here is derived from an EMBL/GenBank/DDBJ whole genome shotgun (WGS) entry which is preliminary data.</text>
</comment>
<protein>
    <submittedName>
        <fullName evidence="1">Uncharacterized protein</fullName>
    </submittedName>
</protein>
<proteinExistence type="predicted"/>
<evidence type="ECO:0000313" key="2">
    <source>
        <dbReference type="Proteomes" id="UP001281761"/>
    </source>
</evidence>
<dbReference type="Proteomes" id="UP001281761">
    <property type="component" value="Unassembled WGS sequence"/>
</dbReference>
<dbReference type="EMBL" id="JARBJD010000046">
    <property type="protein sequence ID" value="KAK2957447.1"/>
    <property type="molecule type" value="Genomic_DNA"/>
</dbReference>
<accession>A0ABQ9Y131</accession>
<reference evidence="1 2" key="1">
    <citation type="journal article" date="2022" name="bioRxiv">
        <title>Genomics of Preaxostyla Flagellates Illuminates Evolutionary Transitions and the Path Towards Mitochondrial Loss.</title>
        <authorList>
            <person name="Novak L.V.F."/>
            <person name="Treitli S.C."/>
            <person name="Pyrih J."/>
            <person name="Halakuc P."/>
            <person name="Pipaliya S.V."/>
            <person name="Vacek V."/>
            <person name="Brzon O."/>
            <person name="Soukal P."/>
            <person name="Eme L."/>
            <person name="Dacks J.B."/>
            <person name="Karnkowska A."/>
            <person name="Elias M."/>
            <person name="Hampl V."/>
        </authorList>
    </citation>
    <scope>NUCLEOTIDE SEQUENCE [LARGE SCALE GENOMIC DNA]</scope>
    <source>
        <strain evidence="1">NAU3</strain>
        <tissue evidence="1">Gut</tissue>
    </source>
</reference>
<gene>
    <name evidence="1" type="ORF">BLNAU_7603</name>
</gene>
<sequence>MTALPSKTSSSTHYPSPDCSSFLNWNEEKLGSEDEKTGIFRSLVATVKSQPNLDVSLEAKAVKCLKSLDPNTRISANDFLIGLGTTTVNSSRIFVEYITVLLSSTSLVIATAAMEVVKNLILRCSMKIHFGLIKADLIPQLVTTLNQYSLSFTDAVDIHYCLTNIIFNSVYLSTPNGLDQLRIEDGSEHQTVCKTVLTQVVAPSEKYIWHLCVNRFSIVDGLLSLNFLRLLAQLLRICPYHQPTMDFVLHMPVVLTIPSCLTFFEFDRTIWNILILMNDTQWECNESRGECRQMWKIVLRMLRMEGIKDVIEEKLRNDKNGTQGGQIVDKSIKWNRLLGMNIPEQE</sequence>
<name>A0ABQ9Y131_9EUKA</name>